<sequence>MDDENTSRAMGYVCIDLVRTIHDLDLQARRVARRLGYDYAGLTKSSSLIAPEALLDHVTTHRIELLIVPDLGHLRGRIPPELAELTDIHNLATGQTYERPGGYAPDEGATNPLAADAQT</sequence>
<evidence type="ECO:0000256" key="1">
    <source>
        <dbReference type="SAM" id="MobiDB-lite"/>
    </source>
</evidence>
<name>A0ABW6NWZ2_9NOCA</name>
<dbReference type="RefSeq" id="WP_387389951.1">
    <property type="nucleotide sequence ID" value="NZ_JBIAMT010000001.1"/>
</dbReference>
<evidence type="ECO:0000313" key="2">
    <source>
        <dbReference type="EMBL" id="MFF0495686.1"/>
    </source>
</evidence>
<evidence type="ECO:0000313" key="3">
    <source>
        <dbReference type="Proteomes" id="UP001601442"/>
    </source>
</evidence>
<feature type="region of interest" description="Disordered" evidence="1">
    <location>
        <begin position="96"/>
        <end position="119"/>
    </location>
</feature>
<evidence type="ECO:0008006" key="4">
    <source>
        <dbReference type="Google" id="ProtNLM"/>
    </source>
</evidence>
<gene>
    <name evidence="2" type="ORF">ACFYU5_04705</name>
</gene>
<organism evidence="2 3">
    <name type="scientific">Nocardia aobensis</name>
    <dbReference type="NCBI Taxonomy" id="257277"/>
    <lineage>
        <taxon>Bacteria</taxon>
        <taxon>Bacillati</taxon>
        <taxon>Actinomycetota</taxon>
        <taxon>Actinomycetes</taxon>
        <taxon>Mycobacteriales</taxon>
        <taxon>Nocardiaceae</taxon>
        <taxon>Nocardia</taxon>
    </lineage>
</organism>
<protein>
    <recommendedName>
        <fullName evidence="4">Resolvase/invertase-type recombinase catalytic domain-containing protein</fullName>
    </recommendedName>
</protein>
<comment type="caution">
    <text evidence="2">The sequence shown here is derived from an EMBL/GenBank/DDBJ whole genome shotgun (WGS) entry which is preliminary data.</text>
</comment>
<dbReference type="EMBL" id="JBIAMT010000001">
    <property type="protein sequence ID" value="MFF0495686.1"/>
    <property type="molecule type" value="Genomic_DNA"/>
</dbReference>
<reference evidence="2 3" key="1">
    <citation type="submission" date="2024-10" db="EMBL/GenBank/DDBJ databases">
        <title>The Natural Products Discovery Center: Release of the First 8490 Sequenced Strains for Exploring Actinobacteria Biosynthetic Diversity.</title>
        <authorList>
            <person name="Kalkreuter E."/>
            <person name="Kautsar S.A."/>
            <person name="Yang D."/>
            <person name="Bader C.D."/>
            <person name="Teijaro C.N."/>
            <person name="Fluegel L."/>
            <person name="Davis C.M."/>
            <person name="Simpson J.R."/>
            <person name="Lauterbach L."/>
            <person name="Steele A.D."/>
            <person name="Gui C."/>
            <person name="Meng S."/>
            <person name="Li G."/>
            <person name="Viehrig K."/>
            <person name="Ye F."/>
            <person name="Su P."/>
            <person name="Kiefer A.F."/>
            <person name="Nichols A."/>
            <person name="Cepeda A.J."/>
            <person name="Yan W."/>
            <person name="Fan B."/>
            <person name="Jiang Y."/>
            <person name="Adhikari A."/>
            <person name="Zheng C.-J."/>
            <person name="Schuster L."/>
            <person name="Cowan T.M."/>
            <person name="Smanski M.J."/>
            <person name="Chevrette M.G."/>
            <person name="De Carvalho L.P.S."/>
            <person name="Shen B."/>
        </authorList>
    </citation>
    <scope>NUCLEOTIDE SEQUENCE [LARGE SCALE GENOMIC DNA]</scope>
    <source>
        <strain evidence="2 3">NPDC004119</strain>
    </source>
</reference>
<proteinExistence type="predicted"/>
<keyword evidence="3" id="KW-1185">Reference proteome</keyword>
<accession>A0ABW6NWZ2</accession>
<dbReference type="Proteomes" id="UP001601442">
    <property type="component" value="Unassembled WGS sequence"/>
</dbReference>